<proteinExistence type="predicted"/>
<organism evidence="1">
    <name type="scientific">Siphoviridae sp. ctsYb1</name>
    <dbReference type="NCBI Taxonomy" id="2825696"/>
    <lineage>
        <taxon>Viruses</taxon>
        <taxon>Duplodnaviria</taxon>
        <taxon>Heunggongvirae</taxon>
        <taxon>Uroviricota</taxon>
        <taxon>Caudoviricetes</taxon>
    </lineage>
</organism>
<sequence length="50" mass="5444">MPINTAFVLLLSLPTFDIYLGVSEPSQNASIAPTINTVENRIGYVTVLFC</sequence>
<protein>
    <submittedName>
        <fullName evidence="1">Uncharacterized protein</fullName>
    </submittedName>
</protein>
<reference evidence="1" key="1">
    <citation type="journal article" date="2021" name="Proc. Natl. Acad. Sci. U.S.A.">
        <title>A Catalog of Tens of Thousands of Viruses from Human Metagenomes Reveals Hidden Associations with Chronic Diseases.</title>
        <authorList>
            <person name="Tisza M.J."/>
            <person name="Buck C.B."/>
        </authorList>
    </citation>
    <scope>NUCLEOTIDE SEQUENCE</scope>
    <source>
        <strain evidence="1">CtsYb1</strain>
    </source>
</reference>
<name>A0A8S5VIJ7_9CAUD</name>
<accession>A0A8S5VIJ7</accession>
<dbReference type="EMBL" id="BK016273">
    <property type="protein sequence ID" value="DAG06502.1"/>
    <property type="molecule type" value="Genomic_DNA"/>
</dbReference>
<evidence type="ECO:0000313" key="1">
    <source>
        <dbReference type="EMBL" id="DAG06502.1"/>
    </source>
</evidence>